<dbReference type="SUPFAM" id="SSF82114">
    <property type="entry name" value="Riboflavin kinase-like"/>
    <property type="match status" value="1"/>
</dbReference>
<dbReference type="EC" id="2.7.1.26" evidence="15"/>
<dbReference type="Gene3D" id="3.40.50.620">
    <property type="entry name" value="HUPs"/>
    <property type="match status" value="1"/>
</dbReference>
<gene>
    <name evidence="17" type="ORF">ENS64_04515</name>
</gene>
<evidence type="ECO:0000313" key="17">
    <source>
        <dbReference type="EMBL" id="HGT38512.1"/>
    </source>
</evidence>
<dbReference type="InterPro" id="IPR014729">
    <property type="entry name" value="Rossmann-like_a/b/a_fold"/>
</dbReference>
<dbReference type="GO" id="GO:0008531">
    <property type="term" value="F:riboflavin kinase activity"/>
    <property type="evidence" value="ECO:0007669"/>
    <property type="project" value="UniProtKB-UniRule"/>
</dbReference>
<keyword evidence="5 15" id="KW-0288">FMN</keyword>
<dbReference type="GO" id="GO:0009398">
    <property type="term" value="P:FMN biosynthetic process"/>
    <property type="evidence" value="ECO:0007669"/>
    <property type="project" value="UniProtKB-UniRule"/>
</dbReference>
<comment type="catalytic activity">
    <reaction evidence="13 15">
        <text>riboflavin + ATP = FMN + ADP + H(+)</text>
        <dbReference type="Rhea" id="RHEA:14357"/>
        <dbReference type="ChEBI" id="CHEBI:15378"/>
        <dbReference type="ChEBI" id="CHEBI:30616"/>
        <dbReference type="ChEBI" id="CHEBI:57986"/>
        <dbReference type="ChEBI" id="CHEBI:58210"/>
        <dbReference type="ChEBI" id="CHEBI:456216"/>
        <dbReference type="EC" id="2.7.1.26"/>
    </reaction>
</comment>
<keyword evidence="4 15" id="KW-0285">Flavoprotein</keyword>
<dbReference type="UniPathway" id="UPA00277">
    <property type="reaction ID" value="UER00407"/>
</dbReference>
<name>A0A7C4LJD8_9PLAN</name>
<dbReference type="GO" id="GO:0009231">
    <property type="term" value="P:riboflavin biosynthetic process"/>
    <property type="evidence" value="ECO:0007669"/>
    <property type="project" value="InterPro"/>
</dbReference>
<dbReference type="Gene3D" id="2.40.30.30">
    <property type="entry name" value="Riboflavin kinase-like"/>
    <property type="match status" value="1"/>
</dbReference>
<dbReference type="PANTHER" id="PTHR22749:SF6">
    <property type="entry name" value="RIBOFLAVIN KINASE"/>
    <property type="match status" value="1"/>
</dbReference>
<evidence type="ECO:0000259" key="16">
    <source>
        <dbReference type="SMART" id="SM00904"/>
    </source>
</evidence>
<evidence type="ECO:0000256" key="8">
    <source>
        <dbReference type="ARBA" id="ARBA00022741"/>
    </source>
</evidence>
<keyword evidence="11 15" id="KW-0067">ATP-binding</keyword>
<dbReference type="InterPro" id="IPR015864">
    <property type="entry name" value="FAD_synthase"/>
</dbReference>
<dbReference type="FunFam" id="3.40.50.620:FF:000021">
    <property type="entry name" value="Riboflavin biosynthesis protein"/>
    <property type="match status" value="1"/>
</dbReference>
<proteinExistence type="inferred from homology"/>
<comment type="caution">
    <text evidence="17">The sequence shown here is derived from an EMBL/GenBank/DDBJ whole genome shotgun (WGS) entry which is preliminary data.</text>
</comment>
<evidence type="ECO:0000256" key="1">
    <source>
        <dbReference type="ARBA" id="ARBA00002121"/>
    </source>
</evidence>
<comment type="pathway">
    <text evidence="2 15">Cofactor biosynthesis; FAD biosynthesis; FAD from FMN: step 1/1.</text>
</comment>
<evidence type="ECO:0000256" key="11">
    <source>
        <dbReference type="ARBA" id="ARBA00022840"/>
    </source>
</evidence>
<dbReference type="InterPro" id="IPR023465">
    <property type="entry name" value="Riboflavin_kinase_dom_sf"/>
</dbReference>
<dbReference type="CDD" id="cd02064">
    <property type="entry name" value="FAD_synthetase_N"/>
    <property type="match status" value="1"/>
</dbReference>
<dbReference type="GO" id="GO:0005524">
    <property type="term" value="F:ATP binding"/>
    <property type="evidence" value="ECO:0007669"/>
    <property type="project" value="UniProtKB-UniRule"/>
</dbReference>
<dbReference type="SMART" id="SM00904">
    <property type="entry name" value="Flavokinase"/>
    <property type="match status" value="1"/>
</dbReference>
<keyword evidence="8 15" id="KW-0547">Nucleotide-binding</keyword>
<feature type="domain" description="Riboflavin kinase" evidence="16">
    <location>
        <begin position="182"/>
        <end position="305"/>
    </location>
</feature>
<dbReference type="InterPro" id="IPR002606">
    <property type="entry name" value="Riboflavin_kinase_bac"/>
</dbReference>
<dbReference type="NCBIfam" id="NF004162">
    <property type="entry name" value="PRK05627.1-5"/>
    <property type="match status" value="1"/>
</dbReference>
<evidence type="ECO:0000256" key="12">
    <source>
        <dbReference type="ARBA" id="ARBA00023268"/>
    </source>
</evidence>
<dbReference type="SUPFAM" id="SSF52374">
    <property type="entry name" value="Nucleotidylyl transferase"/>
    <property type="match status" value="1"/>
</dbReference>
<evidence type="ECO:0000256" key="9">
    <source>
        <dbReference type="ARBA" id="ARBA00022777"/>
    </source>
</evidence>
<evidence type="ECO:0000256" key="15">
    <source>
        <dbReference type="PIRNR" id="PIRNR004491"/>
    </source>
</evidence>
<dbReference type="Pfam" id="PF06574">
    <property type="entry name" value="FAD_syn"/>
    <property type="match status" value="1"/>
</dbReference>
<evidence type="ECO:0000256" key="14">
    <source>
        <dbReference type="ARBA" id="ARBA00049494"/>
    </source>
</evidence>
<organism evidence="17">
    <name type="scientific">Schlesneria paludicola</name>
    <dbReference type="NCBI Taxonomy" id="360056"/>
    <lineage>
        <taxon>Bacteria</taxon>
        <taxon>Pseudomonadati</taxon>
        <taxon>Planctomycetota</taxon>
        <taxon>Planctomycetia</taxon>
        <taxon>Planctomycetales</taxon>
        <taxon>Planctomycetaceae</taxon>
        <taxon>Schlesneria</taxon>
    </lineage>
</organism>
<evidence type="ECO:0000256" key="5">
    <source>
        <dbReference type="ARBA" id="ARBA00022643"/>
    </source>
</evidence>
<dbReference type="UniPathway" id="UPA00276">
    <property type="reaction ID" value="UER00406"/>
</dbReference>
<dbReference type="AlphaFoldDB" id="A0A7C4LJD8"/>
<evidence type="ECO:0000256" key="2">
    <source>
        <dbReference type="ARBA" id="ARBA00004726"/>
    </source>
</evidence>
<dbReference type="PANTHER" id="PTHR22749">
    <property type="entry name" value="RIBOFLAVIN KINASE/FMN ADENYLYLTRANSFERASE"/>
    <property type="match status" value="1"/>
</dbReference>
<dbReference type="InterPro" id="IPR015865">
    <property type="entry name" value="Riboflavin_kinase_bac/euk"/>
</dbReference>
<keyword evidence="7 15" id="KW-0548">Nucleotidyltransferase</keyword>
<keyword evidence="6 15" id="KW-0808">Transferase</keyword>
<dbReference type="InterPro" id="IPR023468">
    <property type="entry name" value="Riboflavin_kinase"/>
</dbReference>
<accession>A0A7C4LJD8</accession>
<keyword evidence="9 15" id="KW-0418">Kinase</keyword>
<protein>
    <recommendedName>
        <fullName evidence="15">Riboflavin biosynthesis protein</fullName>
    </recommendedName>
    <domain>
        <recommendedName>
            <fullName evidence="15">Riboflavin kinase</fullName>
            <ecNumber evidence="15">2.7.1.26</ecNumber>
        </recommendedName>
        <alternativeName>
            <fullName evidence="15">Flavokinase</fullName>
        </alternativeName>
    </domain>
    <domain>
        <recommendedName>
            <fullName evidence="15">FMN adenylyltransferase</fullName>
            <ecNumber evidence="15">2.7.7.2</ecNumber>
        </recommendedName>
        <alternativeName>
            <fullName evidence="15">FAD pyrophosphorylase</fullName>
        </alternativeName>
        <alternativeName>
            <fullName evidence="15">FAD synthase</fullName>
        </alternativeName>
    </domain>
</protein>
<evidence type="ECO:0000256" key="4">
    <source>
        <dbReference type="ARBA" id="ARBA00022630"/>
    </source>
</evidence>
<comment type="catalytic activity">
    <reaction evidence="14 15">
        <text>FMN + ATP + H(+) = FAD + diphosphate</text>
        <dbReference type="Rhea" id="RHEA:17237"/>
        <dbReference type="ChEBI" id="CHEBI:15378"/>
        <dbReference type="ChEBI" id="CHEBI:30616"/>
        <dbReference type="ChEBI" id="CHEBI:33019"/>
        <dbReference type="ChEBI" id="CHEBI:57692"/>
        <dbReference type="ChEBI" id="CHEBI:58210"/>
        <dbReference type="EC" id="2.7.7.2"/>
    </reaction>
</comment>
<dbReference type="EMBL" id="DSVQ01000009">
    <property type="protein sequence ID" value="HGT38512.1"/>
    <property type="molecule type" value="Genomic_DNA"/>
</dbReference>
<evidence type="ECO:0000256" key="7">
    <source>
        <dbReference type="ARBA" id="ARBA00022695"/>
    </source>
</evidence>
<comment type="function">
    <text evidence="1">Catalyzes the phosphorylation of riboflavin to FMN followed by the adenylation of FMN to FAD.</text>
</comment>
<evidence type="ECO:0000256" key="6">
    <source>
        <dbReference type="ARBA" id="ARBA00022679"/>
    </source>
</evidence>
<dbReference type="GO" id="GO:0003919">
    <property type="term" value="F:FMN adenylyltransferase activity"/>
    <property type="evidence" value="ECO:0007669"/>
    <property type="project" value="UniProtKB-UniRule"/>
</dbReference>
<evidence type="ECO:0000256" key="3">
    <source>
        <dbReference type="ARBA" id="ARBA00005201"/>
    </source>
</evidence>
<reference evidence="17" key="1">
    <citation type="journal article" date="2020" name="mSystems">
        <title>Genome- and Community-Level Interaction Insights into Carbon Utilization and Element Cycling Functions of Hydrothermarchaeota in Hydrothermal Sediment.</title>
        <authorList>
            <person name="Zhou Z."/>
            <person name="Liu Y."/>
            <person name="Xu W."/>
            <person name="Pan J."/>
            <person name="Luo Z.H."/>
            <person name="Li M."/>
        </authorList>
    </citation>
    <scope>NUCLEOTIDE SEQUENCE [LARGE SCALE GENOMIC DNA]</scope>
    <source>
        <strain evidence="17">SpSt-508</strain>
    </source>
</reference>
<comment type="pathway">
    <text evidence="3 15">Cofactor biosynthesis; FMN biosynthesis; FMN from riboflavin (ATP route): step 1/1.</text>
</comment>
<keyword evidence="12" id="KW-0511">Multifunctional enzyme</keyword>
<dbReference type="Pfam" id="PF01687">
    <property type="entry name" value="Flavokinase"/>
    <property type="match status" value="1"/>
</dbReference>
<dbReference type="GO" id="GO:0006747">
    <property type="term" value="P:FAD biosynthetic process"/>
    <property type="evidence" value="ECO:0007669"/>
    <property type="project" value="UniProtKB-UniRule"/>
</dbReference>
<sequence>MPEQTGSLVAAEHRGGAVAIGNFDGVHRGHRAMIDRLVAGARRAGHAAVVVTFDPHPLSLLRREQAPPPLTTIAHRTELLRGLGVDAVAVLPTTRELLHWTPAEFFERVVLGELQARCLVEGPNFCFGRDRTGNIEVLRGLCAAHGVALEVIEPVTIDGQWVSSSAIRTLLLAGEVDSAVQMLGHPYRLSGRVVRGAVRGRTLGFPTANLDDCRTVIPGSGVYAGQCWARDRSFAAAIHIGPNPTFAEHHGKVEVHLLDFSGDLYGQWLHVDLLARIRGVQRFASLDALRQQLAEDVECVRRLCGSSAATGPTATS</sequence>
<evidence type="ECO:0000256" key="10">
    <source>
        <dbReference type="ARBA" id="ARBA00022827"/>
    </source>
</evidence>
<dbReference type="EC" id="2.7.7.2" evidence="15"/>
<evidence type="ECO:0000256" key="13">
    <source>
        <dbReference type="ARBA" id="ARBA00047880"/>
    </source>
</evidence>
<keyword evidence="10 15" id="KW-0274">FAD</keyword>
<dbReference type="NCBIfam" id="NF004160">
    <property type="entry name" value="PRK05627.1-3"/>
    <property type="match status" value="1"/>
</dbReference>
<dbReference type="NCBIfam" id="TIGR00083">
    <property type="entry name" value="ribF"/>
    <property type="match status" value="1"/>
</dbReference>
<dbReference type="FunFam" id="2.40.30.30:FF:000003">
    <property type="entry name" value="Riboflavin biosynthesis protein"/>
    <property type="match status" value="1"/>
</dbReference>
<comment type="similarity">
    <text evidence="15">Belongs to the ribF family.</text>
</comment>
<dbReference type="PIRSF" id="PIRSF004491">
    <property type="entry name" value="FAD_Synth"/>
    <property type="match status" value="1"/>
</dbReference>